<sequence length="277" mass="31274">MLCNIFKEHPELGGVSVGASVFTITAMSIDRYLAIRHPMAFRKIFNRTTTLFVIVILWIVALSIFAPVIWVRQVEMIDIGEPNLNLPGFCIEKWPDNQERLVYGVLCFVFVYAIPGSVVVLAYSLMGLRLCAISPPFDGPGNEGMASTRQCTRLVRERRRVARILLLLAVLFAFCWLPYNVLALLFDLGVNKNIKLFSFALLLGHANSAINPILYCFMTRNFRRAVRELVLCSRVSLATRPHQRCNVSTVRGRVSSKIRPTSVNLTTILHKAISKIY</sequence>
<evidence type="ECO:0000256" key="8">
    <source>
        <dbReference type="ARBA" id="ARBA00023224"/>
    </source>
</evidence>
<accession>A0A2J7PMI7</accession>
<keyword evidence="13" id="KW-1185">Reference proteome</keyword>
<feature type="transmembrane region" description="Helical" evidence="10">
    <location>
        <begin position="101"/>
        <end position="125"/>
    </location>
</feature>
<dbReference type="AlphaFoldDB" id="A0A2J7PMI7"/>
<evidence type="ECO:0000256" key="3">
    <source>
        <dbReference type="ARBA" id="ARBA00022692"/>
    </source>
</evidence>
<feature type="domain" description="G-protein coupled receptors family 1 profile" evidence="11">
    <location>
        <begin position="19"/>
        <end position="215"/>
    </location>
</feature>
<dbReference type="PROSITE" id="PS50262">
    <property type="entry name" value="G_PROTEIN_RECEP_F1_2"/>
    <property type="match status" value="1"/>
</dbReference>
<keyword evidence="5 9" id="KW-0297">G-protein coupled receptor</keyword>
<comment type="similarity">
    <text evidence="2 9">Belongs to the G-protein coupled receptor 1 family.</text>
</comment>
<keyword evidence="3 9" id="KW-0812">Transmembrane</keyword>
<dbReference type="Proteomes" id="UP000235965">
    <property type="component" value="Unassembled WGS sequence"/>
</dbReference>
<dbReference type="InterPro" id="IPR017452">
    <property type="entry name" value="GPCR_Rhodpsn_7TM"/>
</dbReference>
<keyword evidence="8 9" id="KW-0807">Transducer</keyword>
<evidence type="ECO:0000256" key="5">
    <source>
        <dbReference type="ARBA" id="ARBA00023040"/>
    </source>
</evidence>
<feature type="transmembrane region" description="Helical" evidence="10">
    <location>
        <begin position="12"/>
        <end position="29"/>
    </location>
</feature>
<organism evidence="12 13">
    <name type="scientific">Cryptotermes secundus</name>
    <dbReference type="NCBI Taxonomy" id="105785"/>
    <lineage>
        <taxon>Eukaryota</taxon>
        <taxon>Metazoa</taxon>
        <taxon>Ecdysozoa</taxon>
        <taxon>Arthropoda</taxon>
        <taxon>Hexapoda</taxon>
        <taxon>Insecta</taxon>
        <taxon>Pterygota</taxon>
        <taxon>Neoptera</taxon>
        <taxon>Polyneoptera</taxon>
        <taxon>Dictyoptera</taxon>
        <taxon>Blattodea</taxon>
        <taxon>Blattoidea</taxon>
        <taxon>Termitoidae</taxon>
        <taxon>Kalotermitidae</taxon>
        <taxon>Cryptotermitinae</taxon>
        <taxon>Cryptotermes</taxon>
    </lineage>
</organism>
<protein>
    <recommendedName>
        <fullName evidence="11">G-protein coupled receptors family 1 profile domain-containing protein</fullName>
    </recommendedName>
</protein>
<dbReference type="InterPro" id="IPR000276">
    <property type="entry name" value="GPCR_Rhodpsn"/>
</dbReference>
<evidence type="ECO:0000256" key="4">
    <source>
        <dbReference type="ARBA" id="ARBA00022989"/>
    </source>
</evidence>
<dbReference type="Pfam" id="PF00001">
    <property type="entry name" value="7tm_1"/>
    <property type="match status" value="1"/>
</dbReference>
<evidence type="ECO:0000256" key="10">
    <source>
        <dbReference type="SAM" id="Phobius"/>
    </source>
</evidence>
<feature type="transmembrane region" description="Helical" evidence="10">
    <location>
        <begin position="164"/>
        <end position="185"/>
    </location>
</feature>
<name>A0A2J7PMI7_9NEOP</name>
<reference evidence="12 13" key="1">
    <citation type="submission" date="2017-12" db="EMBL/GenBank/DDBJ databases">
        <title>Hemimetabolous genomes reveal molecular basis of termite eusociality.</title>
        <authorList>
            <person name="Harrison M.C."/>
            <person name="Jongepier E."/>
            <person name="Robertson H.M."/>
            <person name="Arning N."/>
            <person name="Bitard-Feildel T."/>
            <person name="Chao H."/>
            <person name="Childers C.P."/>
            <person name="Dinh H."/>
            <person name="Doddapaneni H."/>
            <person name="Dugan S."/>
            <person name="Gowin J."/>
            <person name="Greiner C."/>
            <person name="Han Y."/>
            <person name="Hu H."/>
            <person name="Hughes D.S.T."/>
            <person name="Huylmans A.-K."/>
            <person name="Kemena C."/>
            <person name="Kremer L.P.M."/>
            <person name="Lee S.L."/>
            <person name="Lopez-Ezquerra A."/>
            <person name="Mallet L."/>
            <person name="Monroy-Kuhn J.M."/>
            <person name="Moser A."/>
            <person name="Murali S.C."/>
            <person name="Muzny D.M."/>
            <person name="Otani S."/>
            <person name="Piulachs M.-D."/>
            <person name="Poelchau M."/>
            <person name="Qu J."/>
            <person name="Schaub F."/>
            <person name="Wada-Katsumata A."/>
            <person name="Worley K.C."/>
            <person name="Xie Q."/>
            <person name="Ylla G."/>
            <person name="Poulsen M."/>
            <person name="Gibbs R.A."/>
            <person name="Schal C."/>
            <person name="Richards S."/>
            <person name="Belles X."/>
            <person name="Korb J."/>
            <person name="Bornberg-Bauer E."/>
        </authorList>
    </citation>
    <scope>NUCLEOTIDE SEQUENCE [LARGE SCALE GENOMIC DNA]</scope>
    <source>
        <tissue evidence="12">Whole body</tissue>
    </source>
</reference>
<evidence type="ECO:0000256" key="1">
    <source>
        <dbReference type="ARBA" id="ARBA00004141"/>
    </source>
</evidence>
<comment type="subcellular location">
    <subcellularLocation>
        <location evidence="1">Membrane</location>
        <topology evidence="1">Multi-pass membrane protein</topology>
    </subcellularLocation>
</comment>
<feature type="transmembrane region" description="Helical" evidence="10">
    <location>
        <begin position="50"/>
        <end position="70"/>
    </location>
</feature>
<dbReference type="PANTHER" id="PTHR45695">
    <property type="entry name" value="LEUCOKININ RECEPTOR-RELATED"/>
    <property type="match status" value="1"/>
</dbReference>
<evidence type="ECO:0000256" key="2">
    <source>
        <dbReference type="ARBA" id="ARBA00010663"/>
    </source>
</evidence>
<feature type="transmembrane region" description="Helical" evidence="10">
    <location>
        <begin position="197"/>
        <end position="217"/>
    </location>
</feature>
<dbReference type="PROSITE" id="PS00237">
    <property type="entry name" value="G_PROTEIN_RECEP_F1_1"/>
    <property type="match status" value="1"/>
</dbReference>
<dbReference type="SUPFAM" id="SSF81321">
    <property type="entry name" value="Family A G protein-coupled receptor-like"/>
    <property type="match status" value="1"/>
</dbReference>
<dbReference type="PRINTS" id="PR00237">
    <property type="entry name" value="GPCRRHODOPSN"/>
</dbReference>
<comment type="caution">
    <text evidence="12">The sequence shown here is derived from an EMBL/GenBank/DDBJ whole genome shotgun (WGS) entry which is preliminary data.</text>
</comment>
<evidence type="ECO:0000256" key="9">
    <source>
        <dbReference type="RuleBase" id="RU000688"/>
    </source>
</evidence>
<gene>
    <name evidence="12" type="ORF">B7P43_G15562</name>
</gene>
<dbReference type="GO" id="GO:0004930">
    <property type="term" value="F:G protein-coupled receptor activity"/>
    <property type="evidence" value="ECO:0007669"/>
    <property type="project" value="UniProtKB-KW"/>
</dbReference>
<evidence type="ECO:0000313" key="13">
    <source>
        <dbReference type="Proteomes" id="UP000235965"/>
    </source>
</evidence>
<dbReference type="InParanoid" id="A0A2J7PMI7"/>
<evidence type="ECO:0000256" key="6">
    <source>
        <dbReference type="ARBA" id="ARBA00023136"/>
    </source>
</evidence>
<evidence type="ECO:0000313" key="12">
    <source>
        <dbReference type="EMBL" id="PNF17550.1"/>
    </source>
</evidence>
<dbReference type="PANTHER" id="PTHR45695:SF15">
    <property type="entry name" value="OPSIN RH2"/>
    <property type="match status" value="1"/>
</dbReference>
<dbReference type="STRING" id="105785.A0A2J7PMI7"/>
<evidence type="ECO:0000256" key="7">
    <source>
        <dbReference type="ARBA" id="ARBA00023170"/>
    </source>
</evidence>
<evidence type="ECO:0000259" key="11">
    <source>
        <dbReference type="PROSITE" id="PS50262"/>
    </source>
</evidence>
<proteinExistence type="inferred from homology"/>
<dbReference type="Gene3D" id="1.20.1070.10">
    <property type="entry name" value="Rhodopsin 7-helix transmembrane proteins"/>
    <property type="match status" value="1"/>
</dbReference>
<keyword evidence="7 9" id="KW-0675">Receptor</keyword>
<dbReference type="GO" id="GO:0005886">
    <property type="term" value="C:plasma membrane"/>
    <property type="evidence" value="ECO:0007669"/>
    <property type="project" value="TreeGrafter"/>
</dbReference>
<keyword evidence="4 10" id="KW-1133">Transmembrane helix</keyword>
<dbReference type="OrthoDB" id="5953793at2759"/>
<keyword evidence="6 10" id="KW-0472">Membrane</keyword>
<dbReference type="EMBL" id="NEVH01023984">
    <property type="protein sequence ID" value="PNF17550.1"/>
    <property type="molecule type" value="Genomic_DNA"/>
</dbReference>